<evidence type="ECO:0008006" key="3">
    <source>
        <dbReference type="Google" id="ProtNLM"/>
    </source>
</evidence>
<dbReference type="InterPro" id="IPR019587">
    <property type="entry name" value="Polyketide_cyclase/dehydratase"/>
</dbReference>
<keyword evidence="2" id="KW-1185">Reference proteome</keyword>
<accession>A0A167CH07</accession>
<evidence type="ECO:0000313" key="2">
    <source>
        <dbReference type="Proteomes" id="UP000189580"/>
    </source>
</evidence>
<dbReference type="InterPro" id="IPR023393">
    <property type="entry name" value="START-like_dom_sf"/>
</dbReference>
<name>A0A167CH07_9ASCO</name>
<reference evidence="1 2" key="1">
    <citation type="submission" date="2016-02" db="EMBL/GenBank/DDBJ databases">
        <title>Complete genome sequence and transcriptome regulation of the pentose utilising yeast Sugiyamaella lignohabitans.</title>
        <authorList>
            <person name="Bellasio M."/>
            <person name="Peymann A."/>
            <person name="Valli M."/>
            <person name="Sipitzky M."/>
            <person name="Graf A."/>
            <person name="Sauer M."/>
            <person name="Marx H."/>
            <person name="Mattanovich D."/>
        </authorList>
    </citation>
    <scope>NUCLEOTIDE SEQUENCE [LARGE SCALE GENOMIC DNA]</scope>
    <source>
        <strain evidence="1 2">CBS 10342</strain>
    </source>
</reference>
<dbReference type="KEGG" id="slb:AWJ20_4504"/>
<organism evidence="1 2">
    <name type="scientific">Sugiyamaella lignohabitans</name>
    <dbReference type="NCBI Taxonomy" id="796027"/>
    <lineage>
        <taxon>Eukaryota</taxon>
        <taxon>Fungi</taxon>
        <taxon>Dikarya</taxon>
        <taxon>Ascomycota</taxon>
        <taxon>Saccharomycotina</taxon>
        <taxon>Dipodascomycetes</taxon>
        <taxon>Dipodascales</taxon>
        <taxon>Trichomonascaceae</taxon>
        <taxon>Sugiyamaella</taxon>
    </lineage>
</organism>
<dbReference type="Pfam" id="PF10604">
    <property type="entry name" value="Polyketide_cyc2"/>
    <property type="match status" value="1"/>
</dbReference>
<dbReference type="Gene3D" id="3.30.530.20">
    <property type="match status" value="1"/>
</dbReference>
<dbReference type="CDD" id="cd07822">
    <property type="entry name" value="SRPBCC_4"/>
    <property type="match status" value="1"/>
</dbReference>
<protein>
    <recommendedName>
        <fullName evidence="3">SRPBCC domain-containing protein</fullName>
    </recommendedName>
</protein>
<gene>
    <name evidence="1" type="ORF">AWJ20_4504</name>
</gene>
<dbReference type="OrthoDB" id="509124at2759"/>
<dbReference type="PANTHER" id="PTHR36166">
    <property type="entry name" value="CHROMOSOME 9, WHOLE GENOME SHOTGUN SEQUENCE"/>
    <property type="match status" value="1"/>
</dbReference>
<dbReference type="SUPFAM" id="SSF55961">
    <property type="entry name" value="Bet v1-like"/>
    <property type="match status" value="1"/>
</dbReference>
<dbReference type="RefSeq" id="XP_018734160.1">
    <property type="nucleotide sequence ID" value="XM_018881581.1"/>
</dbReference>
<dbReference type="GeneID" id="30036644"/>
<dbReference type="AlphaFoldDB" id="A0A167CH07"/>
<dbReference type="EMBL" id="CP014500">
    <property type="protein sequence ID" value="ANB11683.1"/>
    <property type="molecule type" value="Genomic_DNA"/>
</dbReference>
<dbReference type="PANTHER" id="PTHR36166:SF1">
    <property type="entry name" value="SRPBCC DOMAIN-CONTAINING PROTEIN"/>
    <property type="match status" value="1"/>
</dbReference>
<dbReference type="Proteomes" id="UP000189580">
    <property type="component" value="Chromosome c"/>
</dbReference>
<evidence type="ECO:0000313" key="1">
    <source>
        <dbReference type="EMBL" id="ANB11683.1"/>
    </source>
</evidence>
<proteinExistence type="predicted"/>
<sequence length="144" mass="16482">MGIKTEIDINASPEKVREVFLNFEAYSEWSKFIEQVIKPNSNAPTAGDKLEVTINPGSKMVMKPTLLKNTEEEFQWKGTLGIPGLFDGTHRFQFVKTDDNKTHFIQSEEFSGILTWPILYFVQDSTVQGFKDFNEALKKRAESQ</sequence>